<evidence type="ECO:0000259" key="3">
    <source>
        <dbReference type="Pfam" id="PF02581"/>
    </source>
</evidence>
<name>A0ABX6TV28_9BACT</name>
<evidence type="ECO:0000256" key="1">
    <source>
        <dbReference type="ARBA" id="ARBA00004948"/>
    </source>
</evidence>
<dbReference type="RefSeq" id="WP_044599089.1">
    <property type="nucleotide sequence ID" value="NZ_CP063079.1"/>
</dbReference>
<dbReference type="PANTHER" id="PTHR20857">
    <property type="entry name" value="THIAMINE-PHOSPHATE PYROPHOSPHORYLASE"/>
    <property type="match status" value="1"/>
</dbReference>
<dbReference type="Pfam" id="PF02581">
    <property type="entry name" value="TMP-TENI"/>
    <property type="match status" value="1"/>
</dbReference>
<proteinExistence type="predicted"/>
<feature type="domain" description="Thiamine phosphate synthase/TenI" evidence="3">
    <location>
        <begin position="11"/>
        <end position="182"/>
    </location>
</feature>
<reference evidence="4 5" key="1">
    <citation type="submission" date="2020-10" db="EMBL/GenBank/DDBJ databases">
        <title>Campylobacter and Helicobacter PacBio genomes.</title>
        <authorList>
            <person name="Lane C."/>
        </authorList>
    </citation>
    <scope>NUCLEOTIDE SEQUENCE [LARGE SCALE GENOMIC DNA]</scope>
    <source>
        <strain evidence="4 5">2016D-0074</strain>
    </source>
</reference>
<dbReference type="PANTHER" id="PTHR20857:SF15">
    <property type="entry name" value="THIAMINE-PHOSPHATE SYNTHASE"/>
    <property type="match status" value="1"/>
</dbReference>
<dbReference type="EMBL" id="CP063079">
    <property type="protein sequence ID" value="QOQ89692.1"/>
    <property type="molecule type" value="Genomic_DNA"/>
</dbReference>
<protein>
    <submittedName>
        <fullName evidence="4">Thiamine phosphate synthase</fullName>
    </submittedName>
</protein>
<dbReference type="Proteomes" id="UP000595070">
    <property type="component" value="Chromosome"/>
</dbReference>
<accession>A0ABX6TV28</accession>
<dbReference type="InterPro" id="IPR022998">
    <property type="entry name" value="ThiamineP_synth_TenI"/>
</dbReference>
<keyword evidence="2" id="KW-0784">Thiamine biosynthesis</keyword>
<gene>
    <name evidence="4" type="ORF">IMC75_01060</name>
</gene>
<sequence length="217" mass="25140">MWDKKIIAISTDFSTQDDAINFVEKLSKSSVDALVLRQKQLDEDGYYALAKEVLKICAKKNLHCILHNFYRQSLKLNHRFFHAPLNLLNQEPNLYKYFHSLGTSIHSKEELELAYKFKVNYAFFGHVFQSACKANLKPKGIEELKAMLKISKIPLYAIGGINTQTILQLKNLNIAGVCIREAFYKSENLKDYVLECKNLLTQKRVKRLKPEEICNYC</sequence>
<dbReference type="CDD" id="cd00564">
    <property type="entry name" value="TMP_TenI"/>
    <property type="match status" value="1"/>
</dbReference>
<dbReference type="InterPro" id="IPR036206">
    <property type="entry name" value="ThiamineP_synth_sf"/>
</dbReference>
<evidence type="ECO:0000313" key="4">
    <source>
        <dbReference type="EMBL" id="QOQ89692.1"/>
    </source>
</evidence>
<evidence type="ECO:0000256" key="2">
    <source>
        <dbReference type="ARBA" id="ARBA00022977"/>
    </source>
</evidence>
<organism evidence="4 5">
    <name type="scientific">Campylobacter peloridis</name>
    <dbReference type="NCBI Taxonomy" id="488546"/>
    <lineage>
        <taxon>Bacteria</taxon>
        <taxon>Pseudomonadati</taxon>
        <taxon>Campylobacterota</taxon>
        <taxon>Epsilonproteobacteria</taxon>
        <taxon>Campylobacterales</taxon>
        <taxon>Campylobacteraceae</taxon>
        <taxon>Campylobacter</taxon>
    </lineage>
</organism>
<comment type="pathway">
    <text evidence="1">Cofactor biosynthesis; thiamine diphosphate biosynthesis.</text>
</comment>
<dbReference type="InterPro" id="IPR013785">
    <property type="entry name" value="Aldolase_TIM"/>
</dbReference>
<dbReference type="Gene3D" id="3.20.20.70">
    <property type="entry name" value="Aldolase class I"/>
    <property type="match status" value="1"/>
</dbReference>
<keyword evidence="5" id="KW-1185">Reference proteome</keyword>
<evidence type="ECO:0000313" key="5">
    <source>
        <dbReference type="Proteomes" id="UP000595070"/>
    </source>
</evidence>
<dbReference type="SUPFAM" id="SSF51391">
    <property type="entry name" value="Thiamin phosphate synthase"/>
    <property type="match status" value="1"/>
</dbReference>